<comment type="caution">
    <text evidence="1">The sequence shown here is derived from an EMBL/GenBank/DDBJ whole genome shotgun (WGS) entry which is preliminary data.</text>
</comment>
<accession>A0ACC0XDL3</accession>
<keyword evidence="2" id="KW-1185">Reference proteome</keyword>
<gene>
    <name evidence="1" type="ORF">Pint_21653</name>
</gene>
<evidence type="ECO:0000313" key="2">
    <source>
        <dbReference type="Proteomes" id="UP001163603"/>
    </source>
</evidence>
<reference evidence="2" key="1">
    <citation type="journal article" date="2023" name="G3 (Bethesda)">
        <title>Genome assembly and association tests identify interacting loci associated with vigor, precocity, and sex in interspecific pistachio rootstocks.</title>
        <authorList>
            <person name="Palmer W."/>
            <person name="Jacygrad E."/>
            <person name="Sagayaradj S."/>
            <person name="Cavanaugh K."/>
            <person name="Han R."/>
            <person name="Bertier L."/>
            <person name="Beede B."/>
            <person name="Kafkas S."/>
            <person name="Golino D."/>
            <person name="Preece J."/>
            <person name="Michelmore R."/>
        </authorList>
    </citation>
    <scope>NUCLEOTIDE SEQUENCE [LARGE SCALE GENOMIC DNA]</scope>
</reference>
<organism evidence="1 2">
    <name type="scientific">Pistacia integerrima</name>
    <dbReference type="NCBI Taxonomy" id="434235"/>
    <lineage>
        <taxon>Eukaryota</taxon>
        <taxon>Viridiplantae</taxon>
        <taxon>Streptophyta</taxon>
        <taxon>Embryophyta</taxon>
        <taxon>Tracheophyta</taxon>
        <taxon>Spermatophyta</taxon>
        <taxon>Magnoliopsida</taxon>
        <taxon>eudicotyledons</taxon>
        <taxon>Gunneridae</taxon>
        <taxon>Pentapetalae</taxon>
        <taxon>rosids</taxon>
        <taxon>malvids</taxon>
        <taxon>Sapindales</taxon>
        <taxon>Anacardiaceae</taxon>
        <taxon>Pistacia</taxon>
    </lineage>
</organism>
<evidence type="ECO:0000313" key="1">
    <source>
        <dbReference type="EMBL" id="KAJ0015299.1"/>
    </source>
</evidence>
<dbReference type="EMBL" id="CM047748">
    <property type="protein sequence ID" value="KAJ0015299.1"/>
    <property type="molecule type" value="Genomic_DNA"/>
</dbReference>
<protein>
    <submittedName>
        <fullName evidence="1">Uncharacterized protein</fullName>
    </submittedName>
</protein>
<name>A0ACC0XDL3_9ROSI</name>
<dbReference type="Proteomes" id="UP001163603">
    <property type="component" value="Chromosome 13"/>
</dbReference>
<sequence>MDVEEVVMPSFRELKNSEGKTPRELFTSTHAGLLKDGEKWMRSIASQCMLVAAIIALMVFQAAFPVPGGDNDNEEGILSSLFLLWQK</sequence>
<proteinExistence type="predicted"/>